<keyword evidence="2" id="KW-1185">Reference proteome</keyword>
<reference evidence="1 2" key="1">
    <citation type="submission" date="2023-08" db="EMBL/GenBank/DDBJ databases">
        <title>Annotated Genome Sequence of Vanrija albida AlHP1.</title>
        <authorList>
            <person name="Herzog R."/>
        </authorList>
    </citation>
    <scope>NUCLEOTIDE SEQUENCE [LARGE SCALE GENOMIC DNA]</scope>
    <source>
        <strain evidence="1 2">AlHP1</strain>
    </source>
</reference>
<dbReference type="GeneID" id="95986883"/>
<dbReference type="RefSeq" id="XP_069208960.1">
    <property type="nucleotide sequence ID" value="XM_069354318.1"/>
</dbReference>
<dbReference type="EMBL" id="JBBXJM010000004">
    <property type="protein sequence ID" value="KAL1409016.1"/>
    <property type="molecule type" value="Genomic_DNA"/>
</dbReference>
<sequence length="215" mass="23537">MPAATLLLTRLRSETHTLLADDNQLHDLGVYALIAGLARRRDRPVTSSWEDWEGLRRISLGGNDIGDKGTIALLRDASRQGGELETLMSLGLQHNRIKLRERTAEEIVGYLNASRLIELNFASNPLNPRGIVKFFEGLTAPIQAIDLCDCDLTEAVLGEDGVIAIVQAVERRNFTITTLDLEGNASVEDMGGEFEYLDLWNDTDLGGGALAPQGH</sequence>
<protein>
    <submittedName>
        <fullName evidence="1">Uncharacterized protein</fullName>
    </submittedName>
</protein>
<comment type="caution">
    <text evidence="1">The sequence shown here is derived from an EMBL/GenBank/DDBJ whole genome shotgun (WGS) entry which is preliminary data.</text>
</comment>
<name>A0ABR3Q2R5_9TREE</name>
<accession>A0ABR3Q2R5</accession>
<dbReference type="SUPFAM" id="SSF52047">
    <property type="entry name" value="RNI-like"/>
    <property type="match status" value="1"/>
</dbReference>
<dbReference type="Gene3D" id="3.80.10.10">
    <property type="entry name" value="Ribonuclease Inhibitor"/>
    <property type="match status" value="1"/>
</dbReference>
<gene>
    <name evidence="1" type="ORF">Q8F55_005840</name>
</gene>
<organism evidence="1 2">
    <name type="scientific">Vanrija albida</name>
    <dbReference type="NCBI Taxonomy" id="181172"/>
    <lineage>
        <taxon>Eukaryota</taxon>
        <taxon>Fungi</taxon>
        <taxon>Dikarya</taxon>
        <taxon>Basidiomycota</taxon>
        <taxon>Agaricomycotina</taxon>
        <taxon>Tremellomycetes</taxon>
        <taxon>Trichosporonales</taxon>
        <taxon>Trichosporonaceae</taxon>
        <taxon>Vanrija</taxon>
    </lineage>
</organism>
<evidence type="ECO:0000313" key="2">
    <source>
        <dbReference type="Proteomes" id="UP001565368"/>
    </source>
</evidence>
<evidence type="ECO:0000313" key="1">
    <source>
        <dbReference type="EMBL" id="KAL1409016.1"/>
    </source>
</evidence>
<proteinExistence type="predicted"/>
<dbReference type="InterPro" id="IPR001611">
    <property type="entry name" value="Leu-rich_rpt"/>
</dbReference>
<dbReference type="InterPro" id="IPR032675">
    <property type="entry name" value="LRR_dom_sf"/>
</dbReference>
<dbReference type="Pfam" id="PF13516">
    <property type="entry name" value="LRR_6"/>
    <property type="match status" value="2"/>
</dbReference>
<dbReference type="Proteomes" id="UP001565368">
    <property type="component" value="Unassembled WGS sequence"/>
</dbReference>